<evidence type="ECO:0008006" key="5">
    <source>
        <dbReference type="Google" id="ProtNLM"/>
    </source>
</evidence>
<gene>
    <name evidence="3" type="ORF">Q5Y72_18300</name>
</gene>
<organism evidence="3 4">
    <name type="scientific">Paracoccus spongiarum</name>
    <dbReference type="NCBI Taxonomy" id="3064387"/>
    <lineage>
        <taxon>Bacteria</taxon>
        <taxon>Pseudomonadati</taxon>
        <taxon>Pseudomonadota</taxon>
        <taxon>Alphaproteobacteria</taxon>
        <taxon>Rhodobacterales</taxon>
        <taxon>Paracoccaceae</taxon>
        <taxon>Paracoccus</taxon>
    </lineage>
</organism>
<keyword evidence="2" id="KW-1133">Transmembrane helix</keyword>
<name>A0ABT9JGU0_9RHOB</name>
<dbReference type="EMBL" id="JAVAMQ010000030">
    <property type="protein sequence ID" value="MDP5309028.1"/>
    <property type="molecule type" value="Genomic_DNA"/>
</dbReference>
<dbReference type="RefSeq" id="WP_305964855.1">
    <property type="nucleotide sequence ID" value="NZ_JAVAMQ010000030.1"/>
</dbReference>
<reference evidence="3 4" key="1">
    <citation type="submission" date="2023-08" db="EMBL/GenBank/DDBJ databases">
        <authorList>
            <person name="Park J.-S."/>
        </authorList>
    </citation>
    <scope>NUCLEOTIDE SEQUENCE [LARGE SCALE GENOMIC DNA]</scope>
    <source>
        <strain evidence="3 4">2205BS29-5</strain>
    </source>
</reference>
<protein>
    <recommendedName>
        <fullName evidence="5">MotA/TolQ/ExbB proton channel domain-containing protein</fullName>
    </recommendedName>
</protein>
<proteinExistence type="predicted"/>
<sequence>MSAASDLPNAVPVQNGHRYSRQAGLVVCIMSACFVGGIILLLFLQAWLQHQELGRIATPTAAAPVTDPFYLLDQEALRLRASRASISQLYRHFMGISGLIVSMMMVLLGAILIFDRVQSAEANKLIAALSGKGNVEATSSFPGMLLCVMGAATVALNLYFSGPQAAPFVTRDIPAYLQDVNWSRNQLGLYPCFGINTDQAPEPSETCKLTSATGRTASGVSAPVNISSEPE</sequence>
<feature type="transmembrane region" description="Helical" evidence="2">
    <location>
        <begin position="23"/>
        <end position="47"/>
    </location>
</feature>
<comment type="caution">
    <text evidence="3">The sequence shown here is derived from an EMBL/GenBank/DDBJ whole genome shotgun (WGS) entry which is preliminary data.</text>
</comment>
<keyword evidence="4" id="KW-1185">Reference proteome</keyword>
<keyword evidence="2" id="KW-0812">Transmembrane</keyword>
<evidence type="ECO:0000313" key="4">
    <source>
        <dbReference type="Proteomes" id="UP001224997"/>
    </source>
</evidence>
<evidence type="ECO:0000256" key="2">
    <source>
        <dbReference type="SAM" id="Phobius"/>
    </source>
</evidence>
<feature type="transmembrane region" description="Helical" evidence="2">
    <location>
        <begin position="93"/>
        <end position="114"/>
    </location>
</feature>
<accession>A0ABT9JGU0</accession>
<evidence type="ECO:0000313" key="3">
    <source>
        <dbReference type="EMBL" id="MDP5309028.1"/>
    </source>
</evidence>
<evidence type="ECO:0000256" key="1">
    <source>
        <dbReference type="SAM" id="MobiDB-lite"/>
    </source>
</evidence>
<dbReference type="Proteomes" id="UP001224997">
    <property type="component" value="Unassembled WGS sequence"/>
</dbReference>
<feature type="transmembrane region" description="Helical" evidence="2">
    <location>
        <begin position="141"/>
        <end position="160"/>
    </location>
</feature>
<keyword evidence="2" id="KW-0472">Membrane</keyword>
<feature type="region of interest" description="Disordered" evidence="1">
    <location>
        <begin position="207"/>
        <end position="231"/>
    </location>
</feature>